<comment type="caution">
    <text evidence="3">The sequence shown here is derived from an EMBL/GenBank/DDBJ whole genome shotgun (WGS) entry which is preliminary data.</text>
</comment>
<dbReference type="GO" id="GO:0008270">
    <property type="term" value="F:zinc ion binding"/>
    <property type="evidence" value="ECO:0007669"/>
    <property type="project" value="UniProtKB-KW"/>
</dbReference>
<feature type="domain" description="SWIM-type" evidence="2">
    <location>
        <begin position="51"/>
        <end position="87"/>
    </location>
</feature>
<dbReference type="AlphaFoldDB" id="A0A0G1N732"/>
<proteinExistence type="predicted"/>
<dbReference type="STRING" id="1618589.UX25_C0034G0006"/>
<dbReference type="Proteomes" id="UP000034922">
    <property type="component" value="Unassembled WGS sequence"/>
</dbReference>
<dbReference type="Pfam" id="PF04434">
    <property type="entry name" value="SWIM"/>
    <property type="match status" value="1"/>
</dbReference>
<organism evidence="3 4">
    <name type="scientific">Candidatus Woesebacteria bacterium GW2011_GWC2_45_9</name>
    <dbReference type="NCBI Taxonomy" id="1618589"/>
    <lineage>
        <taxon>Bacteria</taxon>
        <taxon>Candidatus Woeseibacteriota</taxon>
    </lineage>
</organism>
<reference evidence="3 4" key="1">
    <citation type="journal article" date="2015" name="Nature">
        <title>rRNA introns, odd ribosomes, and small enigmatic genomes across a large radiation of phyla.</title>
        <authorList>
            <person name="Brown C.T."/>
            <person name="Hug L.A."/>
            <person name="Thomas B.C."/>
            <person name="Sharon I."/>
            <person name="Castelle C.J."/>
            <person name="Singh A."/>
            <person name="Wilkins M.J."/>
            <person name="Williams K.H."/>
            <person name="Banfield J.F."/>
        </authorList>
    </citation>
    <scope>NUCLEOTIDE SEQUENCE [LARGE SCALE GENOMIC DNA]</scope>
</reference>
<evidence type="ECO:0000313" key="3">
    <source>
        <dbReference type="EMBL" id="KKU16369.1"/>
    </source>
</evidence>
<keyword evidence="1" id="KW-0862">Zinc</keyword>
<evidence type="ECO:0000259" key="2">
    <source>
        <dbReference type="PROSITE" id="PS50966"/>
    </source>
</evidence>
<dbReference type="PROSITE" id="PS50966">
    <property type="entry name" value="ZF_SWIM"/>
    <property type="match status" value="1"/>
</dbReference>
<gene>
    <name evidence="3" type="ORF">UX25_C0034G0006</name>
</gene>
<evidence type="ECO:0000313" key="4">
    <source>
        <dbReference type="Proteomes" id="UP000034922"/>
    </source>
</evidence>
<sequence length="241" mass="26688">MIPQYDLEKIKYGIDDGTWEKAISLYESGKVKNFQDTGFTYVANVYGTHPYEVIVSPKRYTDGNCTCYLGENDTLCKHMIAVAIYALKKGKSLTAEEKVQHNEIKFNGKIGKLTQDQLDLSKAEISGAMRYIKAYTGPSKIWFAYQDSLSEGCNRLASIFSSLPASNQTANLIVKTLLKLDSKLTTGGVDDSDGTVGGFIEEAVCLLIEFAKADPDCKKEFGAVKNQKTCFGWEDPLLKLL</sequence>
<protein>
    <recommendedName>
        <fullName evidence="2">SWIM-type domain-containing protein</fullName>
    </recommendedName>
</protein>
<keyword evidence="1" id="KW-0863">Zinc-finger</keyword>
<evidence type="ECO:0000256" key="1">
    <source>
        <dbReference type="PROSITE-ProRule" id="PRU00325"/>
    </source>
</evidence>
<dbReference type="InterPro" id="IPR007527">
    <property type="entry name" value="Znf_SWIM"/>
</dbReference>
<dbReference type="EMBL" id="LCLM01000034">
    <property type="protein sequence ID" value="KKU16369.1"/>
    <property type="molecule type" value="Genomic_DNA"/>
</dbReference>
<accession>A0A0G1N732</accession>
<name>A0A0G1N732_9BACT</name>
<keyword evidence="1" id="KW-0479">Metal-binding</keyword>